<dbReference type="eggNOG" id="COG2820">
    <property type="taxonomic scope" value="Bacteria"/>
</dbReference>
<comment type="similarity">
    <text evidence="1">Belongs to the PNP/UDP phosphorylase family.</text>
</comment>
<gene>
    <name evidence="8" type="ordered locus">Closa_0491</name>
</gene>
<evidence type="ECO:0000313" key="9">
    <source>
        <dbReference type="Proteomes" id="UP000001662"/>
    </source>
</evidence>
<keyword evidence="4" id="KW-0328">Glycosyltransferase</keyword>
<feature type="domain" description="Nucleoside phosphorylase" evidence="7">
    <location>
        <begin position="19"/>
        <end position="230"/>
    </location>
</feature>
<evidence type="ECO:0000313" key="8">
    <source>
        <dbReference type="EMBL" id="ADL03128.1"/>
    </source>
</evidence>
<dbReference type="EMBL" id="CP002109">
    <property type="protein sequence ID" value="ADL03128.1"/>
    <property type="molecule type" value="Genomic_DNA"/>
</dbReference>
<dbReference type="HOGENOM" id="CLU_068457_0_0_9"/>
<keyword evidence="5" id="KW-0808">Transferase</keyword>
<dbReference type="STRING" id="610130.Closa_0491"/>
<dbReference type="InterPro" id="IPR018016">
    <property type="entry name" value="Nucleoside_phosphorylase_CS"/>
</dbReference>
<dbReference type="CDD" id="cd17767">
    <property type="entry name" value="UP_EcUdp-like"/>
    <property type="match status" value="1"/>
</dbReference>
<dbReference type="PANTHER" id="PTHR43691:SF11">
    <property type="entry name" value="FI09636P-RELATED"/>
    <property type="match status" value="1"/>
</dbReference>
<dbReference type="Pfam" id="PF01048">
    <property type="entry name" value="PNP_UDP_1"/>
    <property type="match status" value="1"/>
</dbReference>
<dbReference type="AlphaFoldDB" id="D9R415"/>
<evidence type="ECO:0000256" key="2">
    <source>
        <dbReference type="ARBA" id="ARBA00011888"/>
    </source>
</evidence>
<evidence type="ECO:0000259" key="7">
    <source>
        <dbReference type="Pfam" id="PF01048"/>
    </source>
</evidence>
<dbReference type="KEGG" id="csh:Closa_0491"/>
<dbReference type="Proteomes" id="UP000001662">
    <property type="component" value="Chromosome"/>
</dbReference>
<name>D9R415_LACSW</name>
<dbReference type="GO" id="GO:0005829">
    <property type="term" value="C:cytosol"/>
    <property type="evidence" value="ECO:0007669"/>
    <property type="project" value="TreeGrafter"/>
</dbReference>
<dbReference type="OrthoDB" id="7945729at2"/>
<dbReference type="SUPFAM" id="SSF53167">
    <property type="entry name" value="Purine and uridine phosphorylases"/>
    <property type="match status" value="1"/>
</dbReference>
<evidence type="ECO:0000256" key="5">
    <source>
        <dbReference type="ARBA" id="ARBA00022679"/>
    </source>
</evidence>
<dbReference type="PANTHER" id="PTHR43691">
    <property type="entry name" value="URIDINE PHOSPHORYLASE"/>
    <property type="match status" value="1"/>
</dbReference>
<accession>D9R415</accession>
<evidence type="ECO:0000256" key="4">
    <source>
        <dbReference type="ARBA" id="ARBA00022676"/>
    </source>
</evidence>
<dbReference type="PROSITE" id="PS01232">
    <property type="entry name" value="PNP_UDP_1"/>
    <property type="match status" value="1"/>
</dbReference>
<sequence length="259" mass="28581">MQEKKMMHLSITKDQIGEYVFLPGSVERAAKIAAYFDNPVKIAHHREYLTYTGTLAGVPVSVTSTGIGGPSSAIAVEELFECGAHTMMRIGSCASTSPKVKVGDVIIPNGAVRMEGTGLHYLPEEFPAIPDYEMLKELEAAARKLNIPYNIGITISKDSFYTEVSPETKPVYQELKSKWEAYEKGGATNSSMECATLFLVAASLGIRMSSVMISATNYKSYTNDHKDYPREWEDRAIQVGIEAMTQIIKTDRKKRSYGA</sequence>
<evidence type="ECO:0000256" key="6">
    <source>
        <dbReference type="ARBA" id="ARBA00048447"/>
    </source>
</evidence>
<comment type="catalytic activity">
    <reaction evidence="6">
        <text>uridine + phosphate = alpha-D-ribose 1-phosphate + uracil</text>
        <dbReference type="Rhea" id="RHEA:24388"/>
        <dbReference type="ChEBI" id="CHEBI:16704"/>
        <dbReference type="ChEBI" id="CHEBI:17568"/>
        <dbReference type="ChEBI" id="CHEBI:43474"/>
        <dbReference type="ChEBI" id="CHEBI:57720"/>
        <dbReference type="EC" id="2.4.2.3"/>
    </reaction>
</comment>
<keyword evidence="9" id="KW-1185">Reference proteome</keyword>
<dbReference type="Gene3D" id="3.40.50.1580">
    <property type="entry name" value="Nucleoside phosphorylase domain"/>
    <property type="match status" value="1"/>
</dbReference>
<dbReference type="GO" id="GO:0009164">
    <property type="term" value="P:nucleoside catabolic process"/>
    <property type="evidence" value="ECO:0007669"/>
    <property type="project" value="UniProtKB-ARBA"/>
</dbReference>
<dbReference type="RefSeq" id="WP_013271226.1">
    <property type="nucleotide sequence ID" value="NC_014376.1"/>
</dbReference>
<dbReference type="InterPro" id="IPR000845">
    <property type="entry name" value="Nucleoside_phosphorylase_d"/>
</dbReference>
<reference evidence="8" key="1">
    <citation type="submission" date="2010-07" db="EMBL/GenBank/DDBJ databases">
        <title>Complete sequence of Clostridium saccharolyticum WM1.</title>
        <authorList>
            <consortium name="US DOE Joint Genome Institute"/>
            <person name="Lucas S."/>
            <person name="Copeland A."/>
            <person name="Lapidus A."/>
            <person name="Cheng J.-F."/>
            <person name="Bruce D."/>
            <person name="Goodwin L."/>
            <person name="Pitluck S."/>
            <person name="Chertkov O."/>
            <person name="Detter J.C."/>
            <person name="Han C."/>
            <person name="Tapia R."/>
            <person name="Land M."/>
            <person name="Hauser L."/>
            <person name="Chang Y.-J."/>
            <person name="Jeffries C."/>
            <person name="Kyrpides N."/>
            <person name="Ivanova N."/>
            <person name="Mikhailova N."/>
            <person name="Mouttaki H."/>
            <person name="Lin L."/>
            <person name="Zhou J."/>
            <person name="Hemme C.L."/>
            <person name="Woyke T."/>
        </authorList>
    </citation>
    <scope>NUCLEOTIDE SEQUENCE [LARGE SCALE GENOMIC DNA]</scope>
    <source>
        <strain evidence="8">WM1</strain>
    </source>
</reference>
<dbReference type="GO" id="GO:0004850">
    <property type="term" value="F:uridine phosphorylase activity"/>
    <property type="evidence" value="ECO:0007669"/>
    <property type="project" value="UniProtKB-EC"/>
</dbReference>
<protein>
    <recommendedName>
        <fullName evidence="3">Uridine phosphorylase</fullName>
        <ecNumber evidence="2">2.4.2.3</ecNumber>
    </recommendedName>
</protein>
<dbReference type="InterPro" id="IPR035994">
    <property type="entry name" value="Nucleoside_phosphorylase_sf"/>
</dbReference>
<evidence type="ECO:0000256" key="1">
    <source>
        <dbReference type="ARBA" id="ARBA00010456"/>
    </source>
</evidence>
<proteinExistence type="inferred from homology"/>
<dbReference type="EC" id="2.4.2.3" evidence="2"/>
<dbReference type="PaxDb" id="610130-Closa_0491"/>
<organism evidence="8 9">
    <name type="scientific">Lacrimispora saccharolytica (strain ATCC 35040 / DSM 2544 / NRCC 2533 / WM1)</name>
    <name type="common">Clostridium saccharolyticum</name>
    <dbReference type="NCBI Taxonomy" id="610130"/>
    <lineage>
        <taxon>Bacteria</taxon>
        <taxon>Bacillati</taxon>
        <taxon>Bacillota</taxon>
        <taxon>Clostridia</taxon>
        <taxon>Lachnospirales</taxon>
        <taxon>Lachnospiraceae</taxon>
        <taxon>Lacrimispora</taxon>
    </lineage>
</organism>
<evidence type="ECO:0000256" key="3">
    <source>
        <dbReference type="ARBA" id="ARBA00021980"/>
    </source>
</evidence>